<organism evidence="1 2">
    <name type="scientific">Discostella pseudostelligera</name>
    <dbReference type="NCBI Taxonomy" id="259834"/>
    <lineage>
        <taxon>Eukaryota</taxon>
        <taxon>Sar</taxon>
        <taxon>Stramenopiles</taxon>
        <taxon>Ochrophyta</taxon>
        <taxon>Bacillariophyta</taxon>
        <taxon>Coscinodiscophyceae</taxon>
        <taxon>Thalassiosirophycidae</taxon>
        <taxon>Stephanodiscales</taxon>
        <taxon>Stephanodiscaceae</taxon>
        <taxon>Discostella</taxon>
    </lineage>
</organism>
<evidence type="ECO:0000313" key="2">
    <source>
        <dbReference type="Proteomes" id="UP001530293"/>
    </source>
</evidence>
<name>A0ABD3M2W7_9STRA</name>
<gene>
    <name evidence="1" type="ORF">ACHAWU_005014</name>
</gene>
<comment type="caution">
    <text evidence="1">The sequence shown here is derived from an EMBL/GenBank/DDBJ whole genome shotgun (WGS) entry which is preliminary data.</text>
</comment>
<accession>A0ABD3M2W7</accession>
<keyword evidence="2" id="KW-1185">Reference proteome</keyword>
<dbReference type="AlphaFoldDB" id="A0ABD3M2W7"/>
<dbReference type="EMBL" id="JALLBG020000233">
    <property type="protein sequence ID" value="KAL3758344.1"/>
    <property type="molecule type" value="Genomic_DNA"/>
</dbReference>
<reference evidence="1 2" key="1">
    <citation type="submission" date="2024-10" db="EMBL/GenBank/DDBJ databases">
        <title>Updated reference genomes for cyclostephanoid diatoms.</title>
        <authorList>
            <person name="Roberts W.R."/>
            <person name="Alverson A.J."/>
        </authorList>
    </citation>
    <scope>NUCLEOTIDE SEQUENCE [LARGE SCALE GENOMIC DNA]</scope>
    <source>
        <strain evidence="1 2">AJA232-27</strain>
    </source>
</reference>
<dbReference type="Proteomes" id="UP001530293">
    <property type="component" value="Unassembled WGS sequence"/>
</dbReference>
<protein>
    <submittedName>
        <fullName evidence="1">Uncharacterized protein</fullName>
    </submittedName>
</protein>
<sequence length="187" mass="20443">MARIISSRSFVVVVIVIVTFLSTALQISAFGSFGKKSVGSASKTKLPLPTLNKDTGRYEKSPLDDGKYPYDAIGSALRHGPSPFLTRVFNADEYEQGVLKYMLTAQVDRAEATGNIDAKLNNVLDWQYQKMEEKKGKPKVDYTRLDKKQAALTVIWALGITPLAVSVVVDTANQFMNSPGPSVIKGL</sequence>
<evidence type="ECO:0000313" key="1">
    <source>
        <dbReference type="EMBL" id="KAL3758344.1"/>
    </source>
</evidence>
<proteinExistence type="predicted"/>